<protein>
    <recommendedName>
        <fullName evidence="15">ATP-dependent zinc metalloprotease FtsH</fullName>
        <ecNumber evidence="15">3.4.24.-</ecNumber>
    </recommendedName>
</protein>
<dbReference type="PROSITE" id="PS00674">
    <property type="entry name" value="AAA"/>
    <property type="match status" value="1"/>
</dbReference>
<proteinExistence type="inferred from homology"/>
<dbReference type="InterPro" id="IPR003593">
    <property type="entry name" value="AAA+_ATPase"/>
</dbReference>
<evidence type="ECO:0000256" key="2">
    <source>
        <dbReference type="ARBA" id="ARBA00010044"/>
    </source>
</evidence>
<evidence type="ECO:0000256" key="5">
    <source>
        <dbReference type="ARBA" id="ARBA00022692"/>
    </source>
</evidence>
<feature type="binding site" evidence="15">
    <location>
        <begin position="250"/>
        <end position="257"/>
    </location>
    <ligand>
        <name>ATP</name>
        <dbReference type="ChEBI" id="CHEBI:30616"/>
    </ligand>
</feature>
<feature type="region of interest" description="Disordered" evidence="17">
    <location>
        <begin position="1"/>
        <end position="24"/>
    </location>
</feature>
<dbReference type="SUPFAM" id="SSF140990">
    <property type="entry name" value="FtsH protease domain-like"/>
    <property type="match status" value="1"/>
</dbReference>
<feature type="compositionally biased region" description="Basic and acidic residues" evidence="17">
    <location>
        <begin position="1"/>
        <end position="18"/>
    </location>
</feature>
<comment type="caution">
    <text evidence="19">The sequence shown here is derived from an EMBL/GenBank/DDBJ whole genome shotgun (WGS) entry which is preliminary data.</text>
</comment>
<comment type="subunit">
    <text evidence="15">Homohexamer.</text>
</comment>
<dbReference type="Pfam" id="PF00004">
    <property type="entry name" value="AAA"/>
    <property type="match status" value="1"/>
</dbReference>
<dbReference type="GO" id="GO:0005886">
    <property type="term" value="C:plasma membrane"/>
    <property type="evidence" value="ECO:0007669"/>
    <property type="project" value="UniProtKB-SubCell"/>
</dbReference>
<dbReference type="AlphaFoldDB" id="A0A9D9DXY5"/>
<dbReference type="GO" id="GO:0008270">
    <property type="term" value="F:zinc ion binding"/>
    <property type="evidence" value="ECO:0007669"/>
    <property type="project" value="UniProtKB-UniRule"/>
</dbReference>
<evidence type="ECO:0000256" key="10">
    <source>
        <dbReference type="ARBA" id="ARBA00022840"/>
    </source>
</evidence>
<feature type="domain" description="AAA+ ATPase" evidence="18">
    <location>
        <begin position="242"/>
        <end position="381"/>
    </location>
</feature>
<evidence type="ECO:0000256" key="15">
    <source>
        <dbReference type="HAMAP-Rule" id="MF_01458"/>
    </source>
</evidence>
<evidence type="ECO:0000256" key="12">
    <source>
        <dbReference type="ARBA" id="ARBA00023049"/>
    </source>
</evidence>
<keyword evidence="8 15" id="KW-0378">Hydrolase</keyword>
<feature type="binding site" evidence="15">
    <location>
        <position position="549"/>
    </location>
    <ligand>
        <name>Zn(2+)</name>
        <dbReference type="ChEBI" id="CHEBI:29105"/>
        <note>catalytic</note>
    </ligand>
</feature>
<feature type="binding site" evidence="15">
    <location>
        <position position="472"/>
    </location>
    <ligand>
        <name>Zn(2+)</name>
        <dbReference type="ChEBI" id="CHEBI:29105"/>
        <note>catalytic</note>
    </ligand>
</feature>
<keyword evidence="13 15" id="KW-0472">Membrane</keyword>
<dbReference type="SMART" id="SM00382">
    <property type="entry name" value="AAA"/>
    <property type="match status" value="1"/>
</dbReference>
<dbReference type="NCBIfam" id="TIGR01241">
    <property type="entry name" value="FtsH_fam"/>
    <property type="match status" value="1"/>
</dbReference>
<keyword evidence="10 15" id="KW-0067">ATP-binding</keyword>
<dbReference type="FunFam" id="1.10.8.60:FF:000001">
    <property type="entry name" value="ATP-dependent zinc metalloprotease FtsH"/>
    <property type="match status" value="1"/>
</dbReference>
<dbReference type="GO" id="GO:0016887">
    <property type="term" value="F:ATP hydrolysis activity"/>
    <property type="evidence" value="ECO:0007669"/>
    <property type="project" value="UniProtKB-UniRule"/>
</dbReference>
<reference evidence="19" key="2">
    <citation type="journal article" date="2021" name="PeerJ">
        <title>Extensive microbial diversity within the chicken gut microbiome revealed by metagenomics and culture.</title>
        <authorList>
            <person name="Gilroy R."/>
            <person name="Ravi A."/>
            <person name="Getino M."/>
            <person name="Pursley I."/>
            <person name="Horton D.L."/>
            <person name="Alikhan N.F."/>
            <person name="Baker D."/>
            <person name="Gharbi K."/>
            <person name="Hall N."/>
            <person name="Watson M."/>
            <person name="Adriaenssens E.M."/>
            <person name="Foster-Nyarko E."/>
            <person name="Jarju S."/>
            <person name="Secka A."/>
            <person name="Antonio M."/>
            <person name="Oren A."/>
            <person name="Chaudhuri R.R."/>
            <person name="La Ragione R."/>
            <person name="Hildebrand F."/>
            <person name="Pallen M.J."/>
        </authorList>
    </citation>
    <scope>NUCLEOTIDE SEQUENCE</scope>
    <source>
        <strain evidence="19">7293</strain>
    </source>
</reference>
<dbReference type="PANTHER" id="PTHR23076:SF97">
    <property type="entry name" value="ATP-DEPENDENT ZINC METALLOPROTEASE YME1L1"/>
    <property type="match status" value="1"/>
</dbReference>
<dbReference type="InterPro" id="IPR041569">
    <property type="entry name" value="AAA_lid_3"/>
</dbReference>
<dbReference type="InterPro" id="IPR000642">
    <property type="entry name" value="Peptidase_M41"/>
</dbReference>
<sequence length="653" mass="71986">MLEASEGKQHKRKEEEPGLHTGDNRNNTKKKFTFSFWYFIIVFILIIIFNNLFFSSRLNEAISIDYSQFKEYISSGKIVQVAFDGDQYIGFGFTKKDAANAARTLQEIAVTKQIPSSIDTSMISAYQTYRIEDPTFVPLLDQMGVEYYATEPAKPSILSYLISALGPIIIFFIFYAWLSKKMTGGAQGVMSFNQNKSKLVAETDTGIRFADVAGEDEAKAELVEVVDFLKNPEKYTEMGAHIPKGVLLVGPPGTGKTLLAKAVAGEAGVPFFRMSGADFVEMFVGVGAARVRDLFKQAKEKSPCIIFIDEVDAIGRKRSDAAIGGNDEREQTLNQLLVEMDGFDSRTGVIILGATNRAEVLDPALLRPGRFDRQVLVDKPDLDGREAILKIHTKGMKLDGGVNLRKIAQSSAGLAGADLANICNEAALQAVRLRHDSITQQDFEEAIEKSIAGLQRKSRVLDEKERIRVAYHETGHALTAYLTPGSSPVSKISIIPRGYGALGYTLQYPTEDRFLLSESELLSSVDVLLGGRAAEETIFGDISTGASNDISRASDTVRQMITEYGMSEKFRNMTLPKTNSGIDGVSGGREYSEATQQYIDNETERIMQSRYSHVLENLKAHKEALEAIAKALLEKEVLEGSEFEALAKQFAVK</sequence>
<dbReference type="HAMAP" id="MF_01458">
    <property type="entry name" value="FtsH"/>
    <property type="match status" value="1"/>
</dbReference>
<dbReference type="Gene3D" id="1.10.8.60">
    <property type="match status" value="1"/>
</dbReference>
<name>A0A9D9DXY5_9SPIO</name>
<comment type="subcellular location">
    <subcellularLocation>
        <location evidence="15">Cell membrane</location>
        <topology evidence="15">Multi-pass membrane protein</topology>
        <orientation evidence="15">Cytoplasmic side</orientation>
    </subcellularLocation>
    <subcellularLocation>
        <location evidence="1">Membrane</location>
    </subcellularLocation>
</comment>
<dbReference type="Pfam" id="PF06480">
    <property type="entry name" value="FtsH_ext"/>
    <property type="match status" value="1"/>
</dbReference>
<dbReference type="InterPro" id="IPR003959">
    <property type="entry name" value="ATPase_AAA_core"/>
</dbReference>
<dbReference type="FunFam" id="1.20.58.760:FF:000001">
    <property type="entry name" value="ATP-dependent zinc metalloprotease FtsH"/>
    <property type="match status" value="1"/>
</dbReference>
<keyword evidence="9 15" id="KW-0862">Zinc</keyword>
<evidence type="ECO:0000256" key="14">
    <source>
        <dbReference type="ARBA" id="ARBA00061570"/>
    </source>
</evidence>
<dbReference type="GO" id="GO:0030163">
    <property type="term" value="P:protein catabolic process"/>
    <property type="evidence" value="ECO:0007669"/>
    <property type="project" value="UniProtKB-UniRule"/>
</dbReference>
<keyword evidence="12 15" id="KW-0482">Metalloprotease</keyword>
<gene>
    <name evidence="15 19" type="primary">ftsH</name>
    <name evidence="19" type="ORF">IAA97_00745</name>
</gene>
<dbReference type="Pfam" id="PF17862">
    <property type="entry name" value="AAA_lid_3"/>
    <property type="match status" value="1"/>
</dbReference>
<dbReference type="InterPro" id="IPR005936">
    <property type="entry name" value="FtsH"/>
</dbReference>
<evidence type="ECO:0000256" key="8">
    <source>
        <dbReference type="ARBA" id="ARBA00022801"/>
    </source>
</evidence>
<dbReference type="InterPro" id="IPR011546">
    <property type="entry name" value="Pept_M41_FtsH_extracell"/>
</dbReference>
<evidence type="ECO:0000313" key="20">
    <source>
        <dbReference type="Proteomes" id="UP000823615"/>
    </source>
</evidence>
<dbReference type="GO" id="GO:0005524">
    <property type="term" value="F:ATP binding"/>
    <property type="evidence" value="ECO:0007669"/>
    <property type="project" value="UniProtKB-UniRule"/>
</dbReference>
<evidence type="ECO:0000256" key="16">
    <source>
        <dbReference type="RuleBase" id="RU003651"/>
    </source>
</evidence>
<comment type="cofactor">
    <cofactor evidence="15">
        <name>Zn(2+)</name>
        <dbReference type="ChEBI" id="CHEBI:29105"/>
    </cofactor>
    <text evidence="15">Binds 1 zinc ion per subunit.</text>
</comment>
<keyword evidence="3 15" id="KW-1003">Cell membrane</keyword>
<dbReference type="CDD" id="cd19501">
    <property type="entry name" value="RecA-like_FtsH"/>
    <property type="match status" value="1"/>
</dbReference>
<comment type="similarity">
    <text evidence="2 15">In the C-terminal section; belongs to the peptidase M41 family.</text>
</comment>
<evidence type="ECO:0000256" key="3">
    <source>
        <dbReference type="ARBA" id="ARBA00022475"/>
    </source>
</evidence>
<evidence type="ECO:0000256" key="11">
    <source>
        <dbReference type="ARBA" id="ARBA00022989"/>
    </source>
</evidence>
<evidence type="ECO:0000256" key="1">
    <source>
        <dbReference type="ARBA" id="ARBA00004370"/>
    </source>
</evidence>
<dbReference type="EC" id="3.4.24.-" evidence="15"/>
<feature type="binding site" evidence="15">
    <location>
        <position position="476"/>
    </location>
    <ligand>
        <name>Zn(2+)</name>
        <dbReference type="ChEBI" id="CHEBI:29105"/>
        <note>catalytic</note>
    </ligand>
</feature>
<dbReference type="Gene3D" id="1.20.58.760">
    <property type="entry name" value="Peptidase M41"/>
    <property type="match status" value="1"/>
</dbReference>
<dbReference type="Gene3D" id="3.30.720.210">
    <property type="match status" value="1"/>
</dbReference>
<dbReference type="SUPFAM" id="SSF52540">
    <property type="entry name" value="P-loop containing nucleoside triphosphate hydrolases"/>
    <property type="match status" value="1"/>
</dbReference>
<evidence type="ECO:0000256" key="6">
    <source>
        <dbReference type="ARBA" id="ARBA00022723"/>
    </source>
</evidence>
<evidence type="ECO:0000256" key="4">
    <source>
        <dbReference type="ARBA" id="ARBA00022670"/>
    </source>
</evidence>
<dbReference type="GO" id="GO:0004222">
    <property type="term" value="F:metalloendopeptidase activity"/>
    <property type="evidence" value="ECO:0007669"/>
    <property type="project" value="InterPro"/>
</dbReference>
<keyword evidence="6 15" id="KW-0479">Metal-binding</keyword>
<comment type="function">
    <text evidence="15">Acts as a processive, ATP-dependent zinc metallopeptidase for both cytoplasmic and membrane proteins. Plays a role in the quality control of integral membrane proteins.</text>
</comment>
<evidence type="ECO:0000259" key="18">
    <source>
        <dbReference type="SMART" id="SM00382"/>
    </source>
</evidence>
<accession>A0A9D9DXY5</accession>
<dbReference type="FunFam" id="3.40.50.300:FF:000001">
    <property type="entry name" value="ATP-dependent zinc metalloprotease FtsH"/>
    <property type="match status" value="1"/>
</dbReference>
<dbReference type="InterPro" id="IPR027417">
    <property type="entry name" value="P-loop_NTPase"/>
</dbReference>
<organism evidence="19 20">
    <name type="scientific">Candidatus Ornithospirochaeta stercoripullorum</name>
    <dbReference type="NCBI Taxonomy" id="2840899"/>
    <lineage>
        <taxon>Bacteria</taxon>
        <taxon>Pseudomonadati</taxon>
        <taxon>Spirochaetota</taxon>
        <taxon>Spirochaetia</taxon>
        <taxon>Spirochaetales</taxon>
        <taxon>Spirochaetaceae</taxon>
        <taxon>Spirochaetaceae incertae sedis</taxon>
        <taxon>Candidatus Ornithospirochaeta</taxon>
    </lineage>
</organism>
<dbReference type="Pfam" id="PF01434">
    <property type="entry name" value="Peptidase_M41"/>
    <property type="match status" value="1"/>
</dbReference>
<keyword evidence="11 15" id="KW-1133">Transmembrane helix</keyword>
<keyword evidence="7 15" id="KW-0547">Nucleotide-binding</keyword>
<dbReference type="Proteomes" id="UP000823615">
    <property type="component" value="Unassembled WGS sequence"/>
</dbReference>
<comment type="similarity">
    <text evidence="14 15">In the central section; belongs to the AAA ATPase family.</text>
</comment>
<feature type="transmembrane region" description="Helical" evidence="15">
    <location>
        <begin position="36"/>
        <end position="54"/>
    </location>
</feature>
<dbReference type="Gene3D" id="3.40.50.300">
    <property type="entry name" value="P-loop containing nucleotide triphosphate hydrolases"/>
    <property type="match status" value="1"/>
</dbReference>
<keyword evidence="5 15" id="KW-0812">Transmembrane</keyword>
<evidence type="ECO:0000256" key="9">
    <source>
        <dbReference type="ARBA" id="ARBA00022833"/>
    </source>
</evidence>
<feature type="active site" evidence="15">
    <location>
        <position position="473"/>
    </location>
</feature>
<dbReference type="GO" id="GO:0006508">
    <property type="term" value="P:proteolysis"/>
    <property type="evidence" value="ECO:0007669"/>
    <property type="project" value="UniProtKB-KW"/>
</dbReference>
<keyword evidence="4 15" id="KW-0645">Protease</keyword>
<reference evidence="19" key="1">
    <citation type="submission" date="2020-10" db="EMBL/GenBank/DDBJ databases">
        <authorList>
            <person name="Gilroy R."/>
        </authorList>
    </citation>
    <scope>NUCLEOTIDE SEQUENCE</scope>
    <source>
        <strain evidence="19">7293</strain>
    </source>
</reference>
<comment type="similarity">
    <text evidence="16">Belongs to the AAA ATPase family.</text>
</comment>
<dbReference type="InterPro" id="IPR037219">
    <property type="entry name" value="Peptidase_M41-like"/>
</dbReference>
<dbReference type="PANTHER" id="PTHR23076">
    <property type="entry name" value="METALLOPROTEASE M41 FTSH"/>
    <property type="match status" value="1"/>
</dbReference>
<evidence type="ECO:0000256" key="13">
    <source>
        <dbReference type="ARBA" id="ARBA00023136"/>
    </source>
</evidence>
<dbReference type="EMBL" id="JADIMT010000014">
    <property type="protein sequence ID" value="MBO8435498.1"/>
    <property type="molecule type" value="Genomic_DNA"/>
</dbReference>
<evidence type="ECO:0000313" key="19">
    <source>
        <dbReference type="EMBL" id="MBO8435498.1"/>
    </source>
</evidence>
<evidence type="ECO:0000256" key="7">
    <source>
        <dbReference type="ARBA" id="ARBA00022741"/>
    </source>
</evidence>
<dbReference type="InterPro" id="IPR003960">
    <property type="entry name" value="ATPase_AAA_CS"/>
</dbReference>
<evidence type="ECO:0000256" key="17">
    <source>
        <dbReference type="SAM" id="MobiDB-lite"/>
    </source>
</evidence>
<dbReference type="GO" id="GO:0004176">
    <property type="term" value="F:ATP-dependent peptidase activity"/>
    <property type="evidence" value="ECO:0007669"/>
    <property type="project" value="InterPro"/>
</dbReference>
<feature type="transmembrane region" description="Helical" evidence="15">
    <location>
        <begin position="157"/>
        <end position="178"/>
    </location>
</feature>